<feature type="non-terminal residue" evidence="7">
    <location>
        <position position="87"/>
    </location>
</feature>
<dbReference type="SUPFAM" id="SSF52200">
    <property type="entry name" value="Toll/Interleukin receptor TIR domain"/>
    <property type="match status" value="1"/>
</dbReference>
<keyword evidence="6" id="KW-1185">Reference proteome</keyword>
<dbReference type="Proteomes" id="UP000504611">
    <property type="component" value="Unplaced"/>
</dbReference>
<dbReference type="KEGG" id="ncc:104953316"/>
<evidence type="ECO:0000256" key="3">
    <source>
        <dbReference type="ARBA" id="ARBA00023319"/>
    </source>
</evidence>
<keyword evidence="2" id="KW-0325">Glycoprotein</keyword>
<dbReference type="GO" id="GO:0007165">
    <property type="term" value="P:signal transduction"/>
    <property type="evidence" value="ECO:0007669"/>
    <property type="project" value="InterPro"/>
</dbReference>
<evidence type="ECO:0000313" key="7">
    <source>
        <dbReference type="RefSeq" id="XP_010778536.1"/>
    </source>
</evidence>
<protein>
    <submittedName>
        <fullName evidence="7">Interleukin-1 receptor-like 1</fullName>
    </submittedName>
</protein>
<dbReference type="InterPro" id="IPR000157">
    <property type="entry name" value="TIR_dom"/>
</dbReference>
<dbReference type="PROSITE" id="PS50104">
    <property type="entry name" value="TIR"/>
    <property type="match status" value="1"/>
</dbReference>
<dbReference type="PANTHER" id="PTHR11890">
    <property type="entry name" value="INTERLEUKIN-1 RECEPTOR FAMILY MEMBER"/>
    <property type="match status" value="1"/>
</dbReference>
<keyword evidence="1" id="KW-1015">Disulfide bond</keyword>
<dbReference type="InterPro" id="IPR015621">
    <property type="entry name" value="IL-1_rcpt_fam"/>
</dbReference>
<dbReference type="GeneID" id="104953316"/>
<dbReference type="InterPro" id="IPR035897">
    <property type="entry name" value="Toll_tir_struct_dom_sf"/>
</dbReference>
<dbReference type="OrthoDB" id="6132459at2759"/>
<proteinExistence type="predicted"/>
<dbReference type="PANTHER" id="PTHR11890:SF26">
    <property type="entry name" value="INTERLEUKIN-1 RECEPTOR TYPE 1"/>
    <property type="match status" value="1"/>
</dbReference>
<evidence type="ECO:0000259" key="5">
    <source>
        <dbReference type="PROSITE" id="PS50104"/>
    </source>
</evidence>
<keyword evidence="3" id="KW-0393">Immunoglobulin domain</keyword>
<evidence type="ECO:0000256" key="2">
    <source>
        <dbReference type="ARBA" id="ARBA00023180"/>
    </source>
</evidence>
<dbReference type="RefSeq" id="XP_010778536.1">
    <property type="nucleotide sequence ID" value="XM_010780234.1"/>
</dbReference>
<evidence type="ECO:0000256" key="4">
    <source>
        <dbReference type="SAM" id="MobiDB-lite"/>
    </source>
</evidence>
<reference evidence="7" key="1">
    <citation type="submission" date="2025-08" db="UniProtKB">
        <authorList>
            <consortium name="RefSeq"/>
        </authorList>
    </citation>
    <scope>IDENTIFICATION</scope>
    <source>
        <tissue evidence="7">Muscle</tissue>
    </source>
</reference>
<dbReference type="Pfam" id="PF01582">
    <property type="entry name" value="TIR"/>
    <property type="match status" value="1"/>
</dbReference>
<dbReference type="AlphaFoldDB" id="A0A6I9NVJ4"/>
<name>A0A6I9NVJ4_9TELE</name>
<evidence type="ECO:0000313" key="6">
    <source>
        <dbReference type="Proteomes" id="UP000504611"/>
    </source>
</evidence>
<gene>
    <name evidence="7" type="primary">LOC104953316</name>
</gene>
<evidence type="ECO:0000256" key="1">
    <source>
        <dbReference type="ARBA" id="ARBA00023157"/>
    </source>
</evidence>
<dbReference type="PRINTS" id="PR01537">
    <property type="entry name" value="INTRLKN1R1F"/>
</dbReference>
<sequence>MDKVTEDSLSQFITNTLPSVLEEKCGYRLFIHGRDSIPGEDRLELVEDRMQQSRRLMVLLTPGSGPESTEETLTSTRDSLIGGFDWQ</sequence>
<feature type="domain" description="TIR" evidence="5">
    <location>
        <begin position="1"/>
        <end position="87"/>
    </location>
</feature>
<accession>A0A6I9NVJ4</accession>
<feature type="region of interest" description="Disordered" evidence="4">
    <location>
        <begin position="61"/>
        <end position="87"/>
    </location>
</feature>
<dbReference type="Gene3D" id="3.40.50.10140">
    <property type="entry name" value="Toll/interleukin-1 receptor homology (TIR) domain"/>
    <property type="match status" value="1"/>
</dbReference>
<organism evidence="6 7">
    <name type="scientific">Notothenia coriiceps</name>
    <name type="common">black rockcod</name>
    <dbReference type="NCBI Taxonomy" id="8208"/>
    <lineage>
        <taxon>Eukaryota</taxon>
        <taxon>Metazoa</taxon>
        <taxon>Chordata</taxon>
        <taxon>Craniata</taxon>
        <taxon>Vertebrata</taxon>
        <taxon>Euteleostomi</taxon>
        <taxon>Actinopterygii</taxon>
        <taxon>Neopterygii</taxon>
        <taxon>Teleostei</taxon>
        <taxon>Neoteleostei</taxon>
        <taxon>Acanthomorphata</taxon>
        <taxon>Eupercaria</taxon>
        <taxon>Perciformes</taxon>
        <taxon>Notothenioidei</taxon>
        <taxon>Nototheniidae</taxon>
        <taxon>Notothenia</taxon>
    </lineage>
</organism>